<sequence>MISPSSTLSHGHHRRQISSPAPFNVAQPRAMAGLPPRRTHRRGQTVDYGSFSPQAAVDRRSATNKVTQLRDFFNEKSGFPHHALAAQQFASSMQDSQSFTSSNTPVHSQYQPGLMWTREELDGIYGEMGDTASFPNPVAPALARSASDNTESNAAMKHNLHRMRQDRGQRGYYAQQNPPMISKEQVAAFTQSMQPVSVQHDDLSPKINPYLSYTSPLTPDATPMKSSFDFSTYSNDQTPTKSQSFSIPRTPATCEMQRAQSLQGVLQSSPVQMNQQMPSPASSPCEPYAELAAMPSPGSCGVSPQKAHMSSQPASGKRQKMMHSPAPVDRSMEEQHAQTVNDLDLDARVKASVKESSVSSDEIAKYIAGPDPKDNKWVCLFDNCHGRFGRKENIKSHIQTHLNDRQYVCDQCDRDFVRSHDLKRHLKTHSNNKPFICRCGAPFARQDALTRHRQRDMCVGGYSGFVPKTTKRGRPPKKNRPAMDARQEKATRTRQRVAQKSESVSPVKVECPDFNQPPVFTSPNYDPSNCMSSFTPPTSPGAVLDSVQSPYQPADSITSKQFDNDVLPLPLSPPQMAHTRYTQAMEQFDSGASTESSSQEGLYSDSALSPYDMSSPHTAPTLAESTVGSEIDLFMSQDPSEQFQEEFDQLAGQTYSGLPCSYTYVDPTDFGLGTSIYSDIPGKSFSALGSLDEQMDALSSEFLADP</sequence>
<proteinExistence type="predicted"/>
<dbReference type="GO" id="GO:0008270">
    <property type="term" value="F:zinc ion binding"/>
    <property type="evidence" value="ECO:0007669"/>
    <property type="project" value="UniProtKB-KW"/>
</dbReference>
<feature type="compositionally biased region" description="Polar residues" evidence="6">
    <location>
        <begin position="258"/>
        <end position="282"/>
    </location>
</feature>
<feature type="compositionally biased region" description="Polar residues" evidence="6">
    <location>
        <begin position="588"/>
        <end position="601"/>
    </location>
</feature>
<dbReference type="SUPFAM" id="SSF57667">
    <property type="entry name" value="beta-beta-alpha zinc fingers"/>
    <property type="match status" value="1"/>
</dbReference>
<evidence type="ECO:0000256" key="6">
    <source>
        <dbReference type="SAM" id="MobiDB-lite"/>
    </source>
</evidence>
<dbReference type="PANTHER" id="PTHR19818">
    <property type="entry name" value="ZINC FINGER PROTEIN ZIC AND GLI"/>
    <property type="match status" value="1"/>
</dbReference>
<dbReference type="EMBL" id="JAPQKO010000006">
    <property type="protein sequence ID" value="KAJ5155606.1"/>
    <property type="molecule type" value="Genomic_DNA"/>
</dbReference>
<dbReference type="InterPro" id="IPR036236">
    <property type="entry name" value="Znf_C2H2_sf"/>
</dbReference>
<keyword evidence="3 5" id="KW-0863">Zinc-finger</keyword>
<dbReference type="FunFam" id="3.30.160.60:FF:000110">
    <property type="entry name" value="Zinc finger protein-like"/>
    <property type="match status" value="1"/>
</dbReference>
<feature type="domain" description="C2H2-type" evidence="7">
    <location>
        <begin position="407"/>
        <end position="434"/>
    </location>
</feature>
<dbReference type="GO" id="GO:0000978">
    <property type="term" value="F:RNA polymerase II cis-regulatory region sequence-specific DNA binding"/>
    <property type="evidence" value="ECO:0007669"/>
    <property type="project" value="TreeGrafter"/>
</dbReference>
<feature type="region of interest" description="Disordered" evidence="6">
    <location>
        <begin position="228"/>
        <end position="324"/>
    </location>
</feature>
<gene>
    <name evidence="8" type="ORF">N7492_008409</name>
</gene>
<evidence type="ECO:0000256" key="3">
    <source>
        <dbReference type="ARBA" id="ARBA00022771"/>
    </source>
</evidence>
<evidence type="ECO:0000256" key="2">
    <source>
        <dbReference type="ARBA" id="ARBA00022737"/>
    </source>
</evidence>
<organism evidence="8 9">
    <name type="scientific">Penicillium capsulatum</name>
    <dbReference type="NCBI Taxonomy" id="69766"/>
    <lineage>
        <taxon>Eukaryota</taxon>
        <taxon>Fungi</taxon>
        <taxon>Dikarya</taxon>
        <taxon>Ascomycota</taxon>
        <taxon>Pezizomycotina</taxon>
        <taxon>Eurotiomycetes</taxon>
        <taxon>Eurotiomycetidae</taxon>
        <taxon>Eurotiales</taxon>
        <taxon>Aspergillaceae</taxon>
        <taxon>Penicillium</taxon>
    </lineage>
</organism>
<evidence type="ECO:0000259" key="7">
    <source>
        <dbReference type="PROSITE" id="PS50157"/>
    </source>
</evidence>
<keyword evidence="2" id="KW-0677">Repeat</keyword>
<dbReference type="PANTHER" id="PTHR19818:SF144">
    <property type="entry name" value="METALLOTHIONEIN EXPRESSION ACTIVATOR-RELATED"/>
    <property type="match status" value="1"/>
</dbReference>
<protein>
    <recommendedName>
        <fullName evidence="7">C2H2-type domain-containing protein</fullName>
    </recommendedName>
</protein>
<name>A0A9W9LFW7_9EURO</name>
<dbReference type="PROSITE" id="PS00028">
    <property type="entry name" value="ZINC_FINGER_C2H2_1"/>
    <property type="match status" value="1"/>
</dbReference>
<accession>A0A9W9LFW7</accession>
<comment type="caution">
    <text evidence="8">The sequence shown here is derived from an EMBL/GenBank/DDBJ whole genome shotgun (WGS) entry which is preliminary data.</text>
</comment>
<keyword evidence="1" id="KW-0479">Metal-binding</keyword>
<dbReference type="Proteomes" id="UP001146351">
    <property type="component" value="Unassembled WGS sequence"/>
</dbReference>
<feature type="region of interest" description="Disordered" evidence="6">
    <location>
        <begin position="466"/>
        <end position="510"/>
    </location>
</feature>
<dbReference type="Gene3D" id="3.30.160.60">
    <property type="entry name" value="Classic Zinc Finger"/>
    <property type="match status" value="3"/>
</dbReference>
<keyword evidence="9" id="KW-1185">Reference proteome</keyword>
<feature type="region of interest" description="Disordered" evidence="6">
    <location>
        <begin position="1"/>
        <end position="48"/>
    </location>
</feature>
<evidence type="ECO:0000256" key="4">
    <source>
        <dbReference type="ARBA" id="ARBA00022833"/>
    </source>
</evidence>
<dbReference type="AlphaFoldDB" id="A0A9W9LFW7"/>
<dbReference type="InterPro" id="IPR013087">
    <property type="entry name" value="Znf_C2H2_type"/>
</dbReference>
<reference evidence="8" key="1">
    <citation type="submission" date="2022-11" db="EMBL/GenBank/DDBJ databases">
        <authorList>
            <person name="Petersen C."/>
        </authorList>
    </citation>
    <scope>NUCLEOTIDE SEQUENCE</scope>
    <source>
        <strain evidence="8">IBT 21917</strain>
    </source>
</reference>
<keyword evidence="4" id="KW-0862">Zinc</keyword>
<dbReference type="SMART" id="SM00355">
    <property type="entry name" value="ZnF_C2H2"/>
    <property type="match status" value="2"/>
</dbReference>
<dbReference type="PROSITE" id="PS50157">
    <property type="entry name" value="ZINC_FINGER_C2H2_2"/>
    <property type="match status" value="2"/>
</dbReference>
<dbReference type="GO" id="GO:0000981">
    <property type="term" value="F:DNA-binding transcription factor activity, RNA polymerase II-specific"/>
    <property type="evidence" value="ECO:0007669"/>
    <property type="project" value="TreeGrafter"/>
</dbReference>
<evidence type="ECO:0000256" key="1">
    <source>
        <dbReference type="ARBA" id="ARBA00022723"/>
    </source>
</evidence>
<dbReference type="InterPro" id="IPR050329">
    <property type="entry name" value="GLI_C2H2-zinc-finger"/>
</dbReference>
<dbReference type="Pfam" id="PF00096">
    <property type="entry name" value="zf-C2H2"/>
    <property type="match status" value="1"/>
</dbReference>
<feature type="domain" description="C2H2-type" evidence="7">
    <location>
        <begin position="377"/>
        <end position="406"/>
    </location>
</feature>
<dbReference type="OrthoDB" id="8117402at2759"/>
<evidence type="ECO:0000256" key="5">
    <source>
        <dbReference type="PROSITE-ProRule" id="PRU00042"/>
    </source>
</evidence>
<dbReference type="GO" id="GO:0045944">
    <property type="term" value="P:positive regulation of transcription by RNA polymerase II"/>
    <property type="evidence" value="ECO:0007669"/>
    <property type="project" value="UniProtKB-ARBA"/>
</dbReference>
<evidence type="ECO:0000313" key="8">
    <source>
        <dbReference type="EMBL" id="KAJ5155606.1"/>
    </source>
</evidence>
<dbReference type="GO" id="GO:0005634">
    <property type="term" value="C:nucleus"/>
    <property type="evidence" value="ECO:0007669"/>
    <property type="project" value="UniProtKB-ARBA"/>
</dbReference>
<feature type="compositionally biased region" description="Polar residues" evidence="6">
    <location>
        <begin position="228"/>
        <end position="247"/>
    </location>
</feature>
<evidence type="ECO:0000313" key="9">
    <source>
        <dbReference type="Proteomes" id="UP001146351"/>
    </source>
</evidence>
<reference evidence="8" key="2">
    <citation type="journal article" date="2023" name="IMA Fungus">
        <title>Comparative genomic study of the Penicillium genus elucidates a diverse pangenome and 15 lateral gene transfer events.</title>
        <authorList>
            <person name="Petersen C."/>
            <person name="Sorensen T."/>
            <person name="Nielsen M.R."/>
            <person name="Sondergaard T.E."/>
            <person name="Sorensen J.L."/>
            <person name="Fitzpatrick D.A."/>
            <person name="Frisvad J.C."/>
            <person name="Nielsen K.L."/>
        </authorList>
    </citation>
    <scope>NUCLEOTIDE SEQUENCE</scope>
    <source>
        <strain evidence="8">IBT 21917</strain>
    </source>
</reference>
<feature type="compositionally biased region" description="Basic residues" evidence="6">
    <location>
        <begin position="469"/>
        <end position="480"/>
    </location>
</feature>
<feature type="compositionally biased region" description="Basic and acidic residues" evidence="6">
    <location>
        <begin position="481"/>
        <end position="491"/>
    </location>
</feature>
<feature type="region of interest" description="Disordered" evidence="6">
    <location>
        <begin position="588"/>
        <end position="621"/>
    </location>
</feature>